<keyword evidence="20" id="KW-1185">Reference proteome</keyword>
<keyword evidence="11 14" id="KW-0472">Membrane</keyword>
<evidence type="ECO:0000256" key="2">
    <source>
        <dbReference type="ARBA" id="ARBA00009810"/>
    </source>
</evidence>
<proteinExistence type="inferred from homology"/>
<protein>
    <submittedName>
        <fullName evidence="19">TonB-dependent receptor</fullName>
    </submittedName>
</protein>
<comment type="similarity">
    <text evidence="2 14 15">Belongs to the TonB-dependent receptor family.</text>
</comment>
<dbReference type="InterPro" id="IPR037066">
    <property type="entry name" value="Plug_dom_sf"/>
</dbReference>
<keyword evidence="13 14" id="KW-0998">Cell outer membrane</keyword>
<feature type="domain" description="TonB-dependent receptor plug" evidence="18">
    <location>
        <begin position="40"/>
        <end position="140"/>
    </location>
</feature>
<evidence type="ECO:0000256" key="11">
    <source>
        <dbReference type="ARBA" id="ARBA00023136"/>
    </source>
</evidence>
<keyword evidence="6 14" id="KW-0812">Transmembrane</keyword>
<keyword evidence="5" id="KW-0410">Iron transport</keyword>
<feature type="region of interest" description="Disordered" evidence="16">
    <location>
        <begin position="1"/>
        <end position="38"/>
    </location>
</feature>
<keyword evidence="12 19" id="KW-0675">Receptor</keyword>
<evidence type="ECO:0000256" key="14">
    <source>
        <dbReference type="PROSITE-ProRule" id="PRU01360"/>
    </source>
</evidence>
<gene>
    <name evidence="19" type="ORF">LZC95_32425</name>
</gene>
<dbReference type="Gene3D" id="2.170.130.10">
    <property type="entry name" value="TonB-dependent receptor, plug domain"/>
    <property type="match status" value="1"/>
</dbReference>
<keyword evidence="8" id="KW-0408">Iron</keyword>
<evidence type="ECO:0000256" key="15">
    <source>
        <dbReference type="RuleBase" id="RU003357"/>
    </source>
</evidence>
<feature type="domain" description="TonB-dependent receptor-like beta-barrel" evidence="17">
    <location>
        <begin position="214"/>
        <end position="647"/>
    </location>
</feature>
<dbReference type="PROSITE" id="PS52016">
    <property type="entry name" value="TONB_DEPENDENT_REC_3"/>
    <property type="match status" value="1"/>
</dbReference>
<keyword evidence="7" id="KW-0732">Signal</keyword>
<dbReference type="InterPro" id="IPR012910">
    <property type="entry name" value="Plug_dom"/>
</dbReference>
<dbReference type="Pfam" id="PF00593">
    <property type="entry name" value="TonB_dep_Rec_b-barrel"/>
    <property type="match status" value="1"/>
</dbReference>
<evidence type="ECO:0000256" key="13">
    <source>
        <dbReference type="ARBA" id="ARBA00023237"/>
    </source>
</evidence>
<accession>A0ABZ2K301</accession>
<dbReference type="InterPro" id="IPR010105">
    <property type="entry name" value="TonB_sidphr_rcpt"/>
</dbReference>
<evidence type="ECO:0000256" key="1">
    <source>
        <dbReference type="ARBA" id="ARBA00004571"/>
    </source>
</evidence>
<evidence type="ECO:0000259" key="17">
    <source>
        <dbReference type="Pfam" id="PF00593"/>
    </source>
</evidence>
<evidence type="ECO:0000256" key="4">
    <source>
        <dbReference type="ARBA" id="ARBA00022452"/>
    </source>
</evidence>
<evidence type="ECO:0000259" key="18">
    <source>
        <dbReference type="Pfam" id="PF07715"/>
    </source>
</evidence>
<dbReference type="EMBL" id="CP089982">
    <property type="protein sequence ID" value="WXA91149.1"/>
    <property type="molecule type" value="Genomic_DNA"/>
</dbReference>
<dbReference type="PANTHER" id="PTHR32552:SF68">
    <property type="entry name" value="FERRICHROME OUTER MEMBRANE TRANSPORTER_PHAGE RECEPTOR"/>
    <property type="match status" value="1"/>
</dbReference>
<dbReference type="PANTHER" id="PTHR32552">
    <property type="entry name" value="FERRICHROME IRON RECEPTOR-RELATED"/>
    <property type="match status" value="1"/>
</dbReference>
<organism evidence="19 20">
    <name type="scientific">Pendulispora brunnea</name>
    <dbReference type="NCBI Taxonomy" id="2905690"/>
    <lineage>
        <taxon>Bacteria</taxon>
        <taxon>Pseudomonadati</taxon>
        <taxon>Myxococcota</taxon>
        <taxon>Myxococcia</taxon>
        <taxon>Myxococcales</taxon>
        <taxon>Sorangiineae</taxon>
        <taxon>Pendulisporaceae</taxon>
        <taxon>Pendulispora</taxon>
    </lineage>
</organism>
<keyword evidence="3 14" id="KW-0813">Transport</keyword>
<name>A0ABZ2K301_9BACT</name>
<dbReference type="NCBIfam" id="TIGR01783">
    <property type="entry name" value="TonB-siderophor"/>
    <property type="match status" value="1"/>
</dbReference>
<evidence type="ECO:0000256" key="12">
    <source>
        <dbReference type="ARBA" id="ARBA00023170"/>
    </source>
</evidence>
<dbReference type="RefSeq" id="WP_394841770.1">
    <property type="nucleotide sequence ID" value="NZ_CP089982.1"/>
</dbReference>
<dbReference type="Pfam" id="PF07715">
    <property type="entry name" value="Plug"/>
    <property type="match status" value="1"/>
</dbReference>
<evidence type="ECO:0000313" key="20">
    <source>
        <dbReference type="Proteomes" id="UP001379533"/>
    </source>
</evidence>
<reference evidence="19 20" key="1">
    <citation type="submission" date="2021-12" db="EMBL/GenBank/DDBJ databases">
        <title>Discovery of the Pendulisporaceae a myxobacterial family with distinct sporulation behavior and unique specialized metabolism.</title>
        <authorList>
            <person name="Garcia R."/>
            <person name="Popoff A."/>
            <person name="Bader C.D."/>
            <person name="Loehr J."/>
            <person name="Walesch S."/>
            <person name="Walt C."/>
            <person name="Boldt J."/>
            <person name="Bunk B."/>
            <person name="Haeckl F.J.F.P.J."/>
            <person name="Gunesch A.P."/>
            <person name="Birkelbach J."/>
            <person name="Nuebel U."/>
            <person name="Pietschmann T."/>
            <person name="Bach T."/>
            <person name="Mueller R."/>
        </authorList>
    </citation>
    <scope>NUCLEOTIDE SEQUENCE [LARGE SCALE GENOMIC DNA]</scope>
    <source>
        <strain evidence="19 20">MSr12523</strain>
    </source>
</reference>
<evidence type="ECO:0000256" key="8">
    <source>
        <dbReference type="ARBA" id="ARBA00023004"/>
    </source>
</evidence>
<evidence type="ECO:0000256" key="5">
    <source>
        <dbReference type="ARBA" id="ARBA00022496"/>
    </source>
</evidence>
<evidence type="ECO:0000256" key="10">
    <source>
        <dbReference type="ARBA" id="ARBA00023077"/>
    </source>
</evidence>
<keyword evidence="9" id="KW-0406">Ion transport</keyword>
<evidence type="ECO:0000256" key="9">
    <source>
        <dbReference type="ARBA" id="ARBA00023065"/>
    </source>
</evidence>
<dbReference type="InterPro" id="IPR039426">
    <property type="entry name" value="TonB-dep_rcpt-like"/>
</dbReference>
<feature type="compositionally biased region" description="Polar residues" evidence="16">
    <location>
        <begin position="1"/>
        <end position="18"/>
    </location>
</feature>
<comment type="subcellular location">
    <subcellularLocation>
        <location evidence="1 14">Cell outer membrane</location>
        <topology evidence="1 14">Multi-pass membrane protein</topology>
    </subcellularLocation>
</comment>
<keyword evidence="10 15" id="KW-0798">TonB box</keyword>
<dbReference type="CDD" id="cd01347">
    <property type="entry name" value="ligand_gated_channel"/>
    <property type="match status" value="1"/>
</dbReference>
<dbReference type="Gene3D" id="2.40.170.20">
    <property type="entry name" value="TonB-dependent receptor, beta-barrel domain"/>
    <property type="match status" value="1"/>
</dbReference>
<keyword evidence="4 14" id="KW-1134">Transmembrane beta strand</keyword>
<sequence length="679" mass="74440">MSPVFAQSSAPSSTQSEQAADVQVTGRRNPSVGSRMREPLRDVPATVNVVTNRDIEERGTVDVVGALAWVPGVQPQLEYGGFTSMTIRGFGDYTTLVDGFRDARFQLVGSAPTGNTAGIDRIEVLKGPASALYGYGGIGGLVNFIHKQPSRRFGYEGSLSLGGPSALRRATIGVTGPLGDTLAFRADAGVVDDDNFRRARSSNANVMSALEWRPSERQRILLRASYQKVHFSTDTGLPAEQGSVPDGIPLDRRFNTPWDYLDGSFYDAQIEYSYAPIDRAKWVARLGFSHNPYEYKSAEFLSVGVDRTVNRQWFALGHEWNQVSLQLEGHWRGKILVPHRALVGYDFGYTLSHHPRFALDDTNLAPLPFGDAIDPQGDYATNKIGRRTQHQMTHGVFAHDTMQIVDGVKLAVSGRLDRWGYDTETRIYATPERPASETSVDRDAFAATFRTGIVLQPSAWLTFYGVAGTAFTPVRTVPADGSTLDPERGRQYELGARVDAFDRRVHIDLAAYNLQKTNVVVARRAGVYDQAGSQTSRGIEASVTAEPIEPLSLRIGYAYTLARYDRYASPDADFAGKTPPYVPDHSLTAWGTWRFPWGLGAGAGVRVVGDQWANVENTVPMPAYALVSGAAYYTVGHVEFALNVDNVFGAERYFVSSINGTQITPGAPRTVLFTLRIKS</sequence>
<evidence type="ECO:0000256" key="3">
    <source>
        <dbReference type="ARBA" id="ARBA00022448"/>
    </source>
</evidence>
<dbReference type="InterPro" id="IPR036942">
    <property type="entry name" value="Beta-barrel_TonB_sf"/>
</dbReference>
<dbReference type="InterPro" id="IPR000531">
    <property type="entry name" value="Beta-barrel_TonB"/>
</dbReference>
<evidence type="ECO:0000256" key="16">
    <source>
        <dbReference type="SAM" id="MobiDB-lite"/>
    </source>
</evidence>
<evidence type="ECO:0000313" key="19">
    <source>
        <dbReference type="EMBL" id="WXA91149.1"/>
    </source>
</evidence>
<evidence type="ECO:0000256" key="6">
    <source>
        <dbReference type="ARBA" id="ARBA00022692"/>
    </source>
</evidence>
<dbReference type="SUPFAM" id="SSF56935">
    <property type="entry name" value="Porins"/>
    <property type="match status" value="1"/>
</dbReference>
<evidence type="ECO:0000256" key="7">
    <source>
        <dbReference type="ARBA" id="ARBA00022729"/>
    </source>
</evidence>
<dbReference type="Proteomes" id="UP001379533">
    <property type="component" value="Chromosome"/>
</dbReference>